<dbReference type="EMBL" id="KN847484">
    <property type="protein sequence ID" value="KIW99880.1"/>
    <property type="molecule type" value="Genomic_DNA"/>
</dbReference>
<name>A0A0D2I9E1_9EURO</name>
<dbReference type="RefSeq" id="XP_013267093.1">
    <property type="nucleotide sequence ID" value="XM_013411639.1"/>
</dbReference>
<protein>
    <submittedName>
        <fullName evidence="2">Uncharacterized protein</fullName>
    </submittedName>
</protein>
<dbReference type="GeneID" id="25298879"/>
<proteinExistence type="predicted"/>
<feature type="compositionally biased region" description="Basic and acidic residues" evidence="1">
    <location>
        <begin position="216"/>
        <end position="227"/>
    </location>
</feature>
<organism evidence="2 3">
    <name type="scientific">Rhinocladiella mackenziei CBS 650.93</name>
    <dbReference type="NCBI Taxonomy" id="1442369"/>
    <lineage>
        <taxon>Eukaryota</taxon>
        <taxon>Fungi</taxon>
        <taxon>Dikarya</taxon>
        <taxon>Ascomycota</taxon>
        <taxon>Pezizomycotina</taxon>
        <taxon>Eurotiomycetes</taxon>
        <taxon>Chaetothyriomycetidae</taxon>
        <taxon>Chaetothyriales</taxon>
        <taxon>Herpotrichiellaceae</taxon>
        <taxon>Rhinocladiella</taxon>
    </lineage>
</organism>
<feature type="compositionally biased region" description="Polar residues" evidence="1">
    <location>
        <begin position="202"/>
        <end position="211"/>
    </location>
</feature>
<feature type="compositionally biased region" description="Basic residues" evidence="1">
    <location>
        <begin position="295"/>
        <end position="305"/>
    </location>
</feature>
<gene>
    <name evidence="2" type="ORF">Z518_10808</name>
</gene>
<evidence type="ECO:0000313" key="3">
    <source>
        <dbReference type="Proteomes" id="UP000053617"/>
    </source>
</evidence>
<feature type="region of interest" description="Disordered" evidence="1">
    <location>
        <begin position="257"/>
        <end position="345"/>
    </location>
</feature>
<evidence type="ECO:0000256" key="1">
    <source>
        <dbReference type="SAM" id="MobiDB-lite"/>
    </source>
</evidence>
<feature type="region of interest" description="Disordered" evidence="1">
    <location>
        <begin position="147"/>
        <end position="173"/>
    </location>
</feature>
<dbReference type="Proteomes" id="UP000053617">
    <property type="component" value="Unassembled WGS sequence"/>
</dbReference>
<sequence>MKVPPIRNRESLPDASLAVLVFEFDSKESNIDLSFQCGGSYTEPTSYTTSSQADKSRNIGIAVSDVPDPLLKYRFAARHQHQVISLGKKRDQNSDILSVHPISEEKHIRFIETNKKATHKPHPCSMYSKKGRQRGESIESLRSQITNEGAGEVDDDPDNTAIAGPVRQESSSQIKVKQVEGRLPPQNHPSAREAVINKKRFSTIQKLSSKAKSGPIKRDTAYTNSPEHRGSHIAALCSGYISQEAIQHNQRMLANTLHKGTKPPQNQDKSETWPSPCLRGGGNQQSRHAAIWDHKNRHRHQHHRGHCCDRNGNRSPRPRSQIPHSDPVYIYPEPSIRPRDGPRRHQHPTLVTLTLRSEITVEWIHYAANQDKHEDNQRLVGVRKRIGRNLVAEAGSAGEKEGPLLTWPEKLEANYKKRDPDNRKAEFIVNRRAHLNYLLNLHAPNPTTPA</sequence>
<dbReference type="AlphaFoldDB" id="A0A0D2I9E1"/>
<evidence type="ECO:0000313" key="2">
    <source>
        <dbReference type="EMBL" id="KIW99880.1"/>
    </source>
</evidence>
<reference evidence="2 3" key="1">
    <citation type="submission" date="2015-01" db="EMBL/GenBank/DDBJ databases">
        <title>The Genome Sequence of Rhinocladiella mackenzie CBS 650.93.</title>
        <authorList>
            <consortium name="The Broad Institute Genomics Platform"/>
            <person name="Cuomo C."/>
            <person name="de Hoog S."/>
            <person name="Gorbushina A."/>
            <person name="Stielow B."/>
            <person name="Teixiera M."/>
            <person name="Abouelleil A."/>
            <person name="Chapman S.B."/>
            <person name="Priest M."/>
            <person name="Young S.K."/>
            <person name="Wortman J."/>
            <person name="Nusbaum C."/>
            <person name="Birren B."/>
        </authorList>
    </citation>
    <scope>NUCLEOTIDE SEQUENCE [LARGE SCALE GENOMIC DNA]</scope>
    <source>
        <strain evidence="2 3">CBS 650.93</strain>
    </source>
</reference>
<dbReference type="VEuPathDB" id="FungiDB:Z518_10808"/>
<accession>A0A0D2I9E1</accession>
<dbReference type="HOGENOM" id="CLU_608521_0_0_1"/>
<keyword evidence="3" id="KW-1185">Reference proteome</keyword>
<dbReference type="OrthoDB" id="4159998at2759"/>
<feature type="region of interest" description="Disordered" evidence="1">
    <location>
        <begin position="198"/>
        <end position="227"/>
    </location>
</feature>